<feature type="domain" description="Glycosyl transferase family 1" evidence="1">
    <location>
        <begin position="247"/>
        <end position="404"/>
    </location>
</feature>
<accession>A0A9X3FA17</accession>
<reference evidence="3" key="1">
    <citation type="submission" date="2022-11" db="EMBL/GenBank/DDBJ databases">
        <title>Marilongibacter aestuarii gen. nov., sp. nov., isolated from tidal flat sediment.</title>
        <authorList>
            <person name="Jiayan W."/>
        </authorList>
    </citation>
    <scope>NUCLEOTIDE SEQUENCE</scope>
    <source>
        <strain evidence="3">Z1-6</strain>
    </source>
</reference>
<dbReference type="Pfam" id="PF13439">
    <property type="entry name" value="Glyco_transf_4"/>
    <property type="match status" value="1"/>
</dbReference>
<dbReference type="InterPro" id="IPR050194">
    <property type="entry name" value="Glycosyltransferase_grp1"/>
</dbReference>
<comment type="caution">
    <text evidence="3">The sequence shown here is derived from an EMBL/GenBank/DDBJ whole genome shotgun (WGS) entry which is preliminary data.</text>
</comment>
<feature type="domain" description="Glycosyltransferase subfamily 4-like N-terminal" evidence="2">
    <location>
        <begin position="142"/>
        <end position="237"/>
    </location>
</feature>
<dbReference type="Proteomes" id="UP001145087">
    <property type="component" value="Unassembled WGS sequence"/>
</dbReference>
<evidence type="ECO:0000313" key="3">
    <source>
        <dbReference type="EMBL" id="MCY1722432.1"/>
    </source>
</evidence>
<dbReference type="CDD" id="cd03801">
    <property type="entry name" value="GT4_PimA-like"/>
    <property type="match status" value="1"/>
</dbReference>
<evidence type="ECO:0000259" key="2">
    <source>
        <dbReference type="Pfam" id="PF13439"/>
    </source>
</evidence>
<dbReference type="SUPFAM" id="SSF53756">
    <property type="entry name" value="UDP-Glycosyltransferase/glycogen phosphorylase"/>
    <property type="match status" value="1"/>
</dbReference>
<dbReference type="AlphaFoldDB" id="A0A9X3FA17"/>
<proteinExistence type="predicted"/>
<evidence type="ECO:0000259" key="1">
    <source>
        <dbReference type="Pfam" id="PF00534"/>
    </source>
</evidence>
<keyword evidence="4" id="KW-1185">Reference proteome</keyword>
<evidence type="ECO:0000313" key="4">
    <source>
        <dbReference type="Proteomes" id="UP001145087"/>
    </source>
</evidence>
<name>A0A9X3FA17_9BACT</name>
<dbReference type="PANTHER" id="PTHR45947:SF3">
    <property type="entry name" value="SULFOQUINOVOSYL TRANSFERASE SQD2"/>
    <property type="match status" value="1"/>
</dbReference>
<gene>
    <name evidence="3" type="ORF">OU798_18935</name>
</gene>
<dbReference type="Pfam" id="PF00534">
    <property type="entry name" value="Glycos_transf_1"/>
    <property type="match status" value="1"/>
</dbReference>
<dbReference type="PANTHER" id="PTHR45947">
    <property type="entry name" value="SULFOQUINOVOSYL TRANSFERASE SQD2"/>
    <property type="match status" value="1"/>
</dbReference>
<dbReference type="Gene3D" id="3.40.50.2000">
    <property type="entry name" value="Glycogen Phosphorylase B"/>
    <property type="match status" value="2"/>
</dbReference>
<organism evidence="3 4">
    <name type="scientific">Draconibacterium aestuarii</name>
    <dbReference type="NCBI Taxonomy" id="2998507"/>
    <lineage>
        <taxon>Bacteria</taxon>
        <taxon>Pseudomonadati</taxon>
        <taxon>Bacteroidota</taxon>
        <taxon>Bacteroidia</taxon>
        <taxon>Marinilabiliales</taxon>
        <taxon>Prolixibacteraceae</taxon>
        <taxon>Draconibacterium</taxon>
    </lineage>
</organism>
<dbReference type="InterPro" id="IPR001296">
    <property type="entry name" value="Glyco_trans_1"/>
</dbReference>
<dbReference type="GO" id="GO:0016757">
    <property type="term" value="F:glycosyltransferase activity"/>
    <property type="evidence" value="ECO:0007669"/>
    <property type="project" value="InterPro"/>
</dbReference>
<dbReference type="InterPro" id="IPR028098">
    <property type="entry name" value="Glyco_trans_4-like_N"/>
</dbReference>
<dbReference type="RefSeq" id="WP_343334758.1">
    <property type="nucleotide sequence ID" value="NZ_JAPOHD010000056.1"/>
</dbReference>
<protein>
    <submittedName>
        <fullName evidence="3">Glycosyltransferase</fullName>
    </submittedName>
</protein>
<dbReference type="PROSITE" id="PS51257">
    <property type="entry name" value="PROKAR_LIPOPROTEIN"/>
    <property type="match status" value="1"/>
</dbReference>
<dbReference type="EMBL" id="JAPOHD010000056">
    <property type="protein sequence ID" value="MCY1722432.1"/>
    <property type="molecule type" value="Genomic_DNA"/>
</dbReference>
<sequence>MKVLMFGWEFPPHISGGLGTACYGLTKALSVFPGMDLTFVVPKIWGDEPAGGMQLMGASEINLVASKIKAEAFKTPFTYLSVQSGMLPYIDPAAYSEAIREAEKKASATGKQDPFESIRFTGAYHSELITEIHNFSVVGEHIARQHDFDVIHAHDWLTFPAGIKAKQATGKPLVIHVHATDFDRSGGNANPDVYTIEKAGMDAADRIIAVSNHTKQIIAEKYFIDRSKITAVHNGVEPFFKSAEKHMKKQKNRKTVTFLGRITTQKGPQYFVEVAQKILSRMQNVKFVMAGSGDLLQAMMKLVNDLNLRENFSFPGFLKGHAVRNCLKYSDVFIMPSVSEPFGISPLEAMYCKVPVIISKQSGVSEVIQHAIKVDYWDTDAMADAVYSILNRPVLHKILKKKGANEVEEINWGKSALKVVDVYSSLLARA</sequence>